<gene>
    <name evidence="6" type="primary">nusB</name>
    <name evidence="8" type="ORF">SD1D_1728</name>
</gene>
<feature type="domain" description="NusB/RsmB/TIM44" evidence="7">
    <location>
        <begin position="5"/>
        <end position="130"/>
    </location>
</feature>
<dbReference type="Gene3D" id="1.10.940.10">
    <property type="entry name" value="NusB-like"/>
    <property type="match status" value="1"/>
</dbReference>
<keyword evidence="9" id="KW-1185">Reference proteome</keyword>
<keyword evidence="5 6" id="KW-0804">Transcription</keyword>
<evidence type="ECO:0000256" key="4">
    <source>
        <dbReference type="ARBA" id="ARBA00023015"/>
    </source>
</evidence>
<evidence type="ECO:0000259" key="7">
    <source>
        <dbReference type="Pfam" id="PF01029"/>
    </source>
</evidence>
<evidence type="ECO:0000313" key="8">
    <source>
        <dbReference type="EMBL" id="CUH93273.1"/>
    </source>
</evidence>
<evidence type="ECO:0000256" key="1">
    <source>
        <dbReference type="ARBA" id="ARBA00005952"/>
    </source>
</evidence>
<evidence type="ECO:0000256" key="5">
    <source>
        <dbReference type="ARBA" id="ARBA00023163"/>
    </source>
</evidence>
<sequence length="131" mass="15222">MTRREIREHIFLMLFRKEFHNEQELLDQMDLYLSELSQPTVEEYAYLTNRFQSILEKLEEIDDMISKTASGWSINRIGKVELTILRLAVYEMHFDDEIPIKVAINEAVELAKVFGGDEAPGFVNGILAKLT</sequence>
<organism evidence="8 9">
    <name type="scientific">Herbinix luporum</name>
    <dbReference type="NCBI Taxonomy" id="1679721"/>
    <lineage>
        <taxon>Bacteria</taxon>
        <taxon>Bacillati</taxon>
        <taxon>Bacillota</taxon>
        <taxon>Clostridia</taxon>
        <taxon>Lachnospirales</taxon>
        <taxon>Lachnospiraceae</taxon>
        <taxon>Herbinix</taxon>
    </lineage>
</organism>
<dbReference type="GO" id="GO:0003723">
    <property type="term" value="F:RNA binding"/>
    <property type="evidence" value="ECO:0007669"/>
    <property type="project" value="UniProtKB-UniRule"/>
</dbReference>
<comment type="similarity">
    <text evidence="1 6">Belongs to the NusB family.</text>
</comment>
<dbReference type="Proteomes" id="UP000196053">
    <property type="component" value="Chromosome I"/>
</dbReference>
<protein>
    <recommendedName>
        <fullName evidence="6">Transcription antitermination protein NusB</fullName>
    </recommendedName>
    <alternativeName>
        <fullName evidence="6">Antitermination factor NusB</fullName>
    </alternativeName>
</protein>
<evidence type="ECO:0000313" key="9">
    <source>
        <dbReference type="Proteomes" id="UP000196053"/>
    </source>
</evidence>
<dbReference type="NCBIfam" id="TIGR01951">
    <property type="entry name" value="nusB"/>
    <property type="match status" value="1"/>
</dbReference>
<evidence type="ECO:0000256" key="6">
    <source>
        <dbReference type="HAMAP-Rule" id="MF_00073"/>
    </source>
</evidence>
<dbReference type="PANTHER" id="PTHR11078">
    <property type="entry name" value="N UTILIZATION SUBSTANCE PROTEIN B-RELATED"/>
    <property type="match status" value="1"/>
</dbReference>
<dbReference type="SUPFAM" id="SSF48013">
    <property type="entry name" value="NusB-like"/>
    <property type="match status" value="1"/>
</dbReference>
<keyword evidence="4 6" id="KW-0805">Transcription regulation</keyword>
<dbReference type="GO" id="GO:0005829">
    <property type="term" value="C:cytosol"/>
    <property type="evidence" value="ECO:0007669"/>
    <property type="project" value="TreeGrafter"/>
</dbReference>
<dbReference type="GO" id="GO:0006353">
    <property type="term" value="P:DNA-templated transcription termination"/>
    <property type="evidence" value="ECO:0007669"/>
    <property type="project" value="UniProtKB-UniRule"/>
</dbReference>
<dbReference type="GO" id="GO:0031564">
    <property type="term" value="P:transcription antitermination"/>
    <property type="evidence" value="ECO:0007669"/>
    <property type="project" value="UniProtKB-KW"/>
</dbReference>
<dbReference type="PANTHER" id="PTHR11078:SF3">
    <property type="entry name" value="ANTITERMINATION NUSB DOMAIN-CONTAINING PROTEIN"/>
    <property type="match status" value="1"/>
</dbReference>
<accession>A0A0K8J7G0</accession>
<dbReference type="InterPro" id="IPR035926">
    <property type="entry name" value="NusB-like_sf"/>
</dbReference>
<dbReference type="KEGG" id="hsd:SD1D_1728"/>
<dbReference type="Pfam" id="PF01029">
    <property type="entry name" value="NusB"/>
    <property type="match status" value="1"/>
</dbReference>
<proteinExistence type="inferred from homology"/>
<dbReference type="RefSeq" id="WP_058258536.1">
    <property type="nucleotide sequence ID" value="NZ_DUPS01000065.1"/>
</dbReference>
<name>A0A0K8J7G0_9FIRM</name>
<dbReference type="AlphaFoldDB" id="A0A0K8J7G0"/>
<evidence type="ECO:0000256" key="2">
    <source>
        <dbReference type="ARBA" id="ARBA00022814"/>
    </source>
</evidence>
<dbReference type="EMBL" id="LN879430">
    <property type="protein sequence ID" value="CUH93273.1"/>
    <property type="molecule type" value="Genomic_DNA"/>
</dbReference>
<dbReference type="OrthoDB" id="9811381at2"/>
<reference evidence="9" key="1">
    <citation type="submission" date="2015-09" db="EMBL/GenBank/DDBJ databases">
        <authorList>
            <person name="Wibberg D."/>
        </authorList>
    </citation>
    <scope>NUCLEOTIDE SEQUENCE [LARGE SCALE GENOMIC DNA]</scope>
    <source>
        <strain evidence="9">SD1D</strain>
    </source>
</reference>
<keyword evidence="3 6" id="KW-0694">RNA-binding</keyword>
<comment type="function">
    <text evidence="6">Involved in transcription antitermination. Required for transcription of ribosomal RNA (rRNA) genes. Binds specifically to the boxA antiterminator sequence of the ribosomal RNA (rrn) operons.</text>
</comment>
<keyword evidence="2 6" id="KW-0889">Transcription antitermination</keyword>
<evidence type="ECO:0000256" key="3">
    <source>
        <dbReference type="ARBA" id="ARBA00022884"/>
    </source>
</evidence>
<dbReference type="InterPro" id="IPR011605">
    <property type="entry name" value="NusB_fam"/>
</dbReference>
<dbReference type="HAMAP" id="MF_00073">
    <property type="entry name" value="NusB"/>
    <property type="match status" value="1"/>
</dbReference>
<dbReference type="InterPro" id="IPR006027">
    <property type="entry name" value="NusB_RsmB_TIM44"/>
</dbReference>